<dbReference type="InterPro" id="IPR002173">
    <property type="entry name" value="Carboh/pur_kinase_PfkB_CS"/>
</dbReference>
<evidence type="ECO:0000313" key="5">
    <source>
        <dbReference type="Proteomes" id="UP000616769"/>
    </source>
</evidence>
<dbReference type="VEuPathDB" id="VectorBase:SSCA010379"/>
<evidence type="ECO:0000256" key="2">
    <source>
        <dbReference type="ARBA" id="ARBA00022777"/>
    </source>
</evidence>
<dbReference type="InterPro" id="IPR029056">
    <property type="entry name" value="Ribokinase-like"/>
</dbReference>
<name>A0A131ZZU2_SARSC</name>
<dbReference type="PROSITE" id="PS00583">
    <property type="entry name" value="PFKB_KINASES_1"/>
    <property type="match status" value="1"/>
</dbReference>
<dbReference type="InterPro" id="IPR011611">
    <property type="entry name" value="PfkB_dom"/>
</dbReference>
<proteinExistence type="predicted"/>
<dbReference type="Pfam" id="PF00294">
    <property type="entry name" value="PfkB"/>
    <property type="match status" value="1"/>
</dbReference>
<dbReference type="GO" id="GO:0006796">
    <property type="term" value="P:phosphate-containing compound metabolic process"/>
    <property type="evidence" value="ECO:0007669"/>
    <property type="project" value="UniProtKB-ARBA"/>
</dbReference>
<dbReference type="EMBL" id="JXLN01006260">
    <property type="protein sequence ID" value="KPM03815.1"/>
    <property type="molecule type" value="Genomic_DNA"/>
</dbReference>
<feature type="domain" description="Carbohydrate kinase PfkB" evidence="3">
    <location>
        <begin position="22"/>
        <end position="69"/>
    </location>
</feature>
<gene>
    <name evidence="4" type="ORF">QR98_0022500</name>
</gene>
<dbReference type="GO" id="GO:0016301">
    <property type="term" value="F:kinase activity"/>
    <property type="evidence" value="ECO:0007669"/>
    <property type="project" value="UniProtKB-KW"/>
</dbReference>
<accession>A0A131ZZU2</accession>
<evidence type="ECO:0000313" key="4">
    <source>
        <dbReference type="EMBL" id="KPM03815.1"/>
    </source>
</evidence>
<dbReference type="OrthoDB" id="6504675at2759"/>
<reference evidence="4 5" key="1">
    <citation type="journal article" date="2015" name="Parasit. Vectors">
        <title>Draft genome of the scabies mite.</title>
        <authorList>
            <person name="Rider S.D.Jr."/>
            <person name="Morgan M.S."/>
            <person name="Arlian L.G."/>
        </authorList>
    </citation>
    <scope>NUCLEOTIDE SEQUENCE [LARGE SCALE GENOMIC DNA]</scope>
    <source>
        <strain evidence="4">Arlian Lab</strain>
    </source>
</reference>
<dbReference type="Gene3D" id="3.40.1190.20">
    <property type="match status" value="1"/>
</dbReference>
<organism evidence="4 5">
    <name type="scientific">Sarcoptes scabiei</name>
    <name type="common">Itch mite</name>
    <name type="synonym">Acarus scabiei</name>
    <dbReference type="NCBI Taxonomy" id="52283"/>
    <lineage>
        <taxon>Eukaryota</taxon>
        <taxon>Metazoa</taxon>
        <taxon>Ecdysozoa</taxon>
        <taxon>Arthropoda</taxon>
        <taxon>Chelicerata</taxon>
        <taxon>Arachnida</taxon>
        <taxon>Acari</taxon>
        <taxon>Acariformes</taxon>
        <taxon>Sarcoptiformes</taxon>
        <taxon>Astigmata</taxon>
        <taxon>Psoroptidia</taxon>
        <taxon>Sarcoptoidea</taxon>
        <taxon>Sarcoptidae</taxon>
        <taxon>Sarcoptinae</taxon>
        <taxon>Sarcoptes</taxon>
    </lineage>
</organism>
<sequence>MNSRGNLLITKQISSALNGSTYDGTVHTSFGGVGRNIADSINRLGTDCLLITAVGHDLQGRMIAESISKKFRVKNPYDYNKITKIDKLSTVIDLF</sequence>
<evidence type="ECO:0000256" key="1">
    <source>
        <dbReference type="ARBA" id="ARBA00022679"/>
    </source>
</evidence>
<dbReference type="Proteomes" id="UP000616769">
    <property type="component" value="Unassembled WGS sequence"/>
</dbReference>
<keyword evidence="1" id="KW-0808">Transferase</keyword>
<comment type="caution">
    <text evidence="4">The sequence shown here is derived from an EMBL/GenBank/DDBJ whole genome shotgun (WGS) entry which is preliminary data.</text>
</comment>
<evidence type="ECO:0000259" key="3">
    <source>
        <dbReference type="Pfam" id="PF00294"/>
    </source>
</evidence>
<dbReference type="SUPFAM" id="SSF53613">
    <property type="entry name" value="Ribokinase-like"/>
    <property type="match status" value="1"/>
</dbReference>
<keyword evidence="2" id="KW-0418">Kinase</keyword>
<protein>
    <recommendedName>
        <fullName evidence="3">Carbohydrate kinase PfkB domain-containing protein</fullName>
    </recommendedName>
</protein>
<dbReference type="AlphaFoldDB" id="A0A131ZZU2"/>